<protein>
    <submittedName>
        <fullName evidence="3">Uncharacterized protein LOC117243264 isoform X1</fullName>
    </submittedName>
</protein>
<evidence type="ECO:0000256" key="1">
    <source>
        <dbReference type="SAM" id="MobiDB-lite"/>
    </source>
</evidence>
<dbReference type="RefSeq" id="XP_033366490.1">
    <property type="nucleotide sequence ID" value="XM_033510599.1"/>
</dbReference>
<evidence type="ECO:0000313" key="2">
    <source>
        <dbReference type="Proteomes" id="UP000504631"/>
    </source>
</evidence>
<evidence type="ECO:0000313" key="3">
    <source>
        <dbReference type="RefSeq" id="XP_033366490.1"/>
    </source>
</evidence>
<dbReference type="KEGG" id="bvk:117243264"/>
<keyword evidence="2" id="KW-1185">Reference proteome</keyword>
<feature type="region of interest" description="Disordered" evidence="1">
    <location>
        <begin position="1"/>
        <end position="27"/>
    </location>
</feature>
<organism evidence="2 3">
    <name type="scientific">Bombus vosnesenskii</name>
    <dbReference type="NCBI Taxonomy" id="207650"/>
    <lineage>
        <taxon>Eukaryota</taxon>
        <taxon>Metazoa</taxon>
        <taxon>Ecdysozoa</taxon>
        <taxon>Arthropoda</taxon>
        <taxon>Hexapoda</taxon>
        <taxon>Insecta</taxon>
        <taxon>Pterygota</taxon>
        <taxon>Neoptera</taxon>
        <taxon>Endopterygota</taxon>
        <taxon>Hymenoptera</taxon>
        <taxon>Apocrita</taxon>
        <taxon>Aculeata</taxon>
        <taxon>Apoidea</taxon>
        <taxon>Anthophila</taxon>
        <taxon>Apidae</taxon>
        <taxon>Bombus</taxon>
        <taxon>Pyrobombus</taxon>
    </lineage>
</organism>
<gene>
    <name evidence="3" type="primary">LOC117243264</name>
</gene>
<reference evidence="3" key="1">
    <citation type="submission" date="2025-08" db="UniProtKB">
        <authorList>
            <consortium name="RefSeq"/>
        </authorList>
    </citation>
    <scope>IDENTIFICATION</scope>
    <source>
        <tissue evidence="3">Muscle</tissue>
    </source>
</reference>
<dbReference type="Proteomes" id="UP000504631">
    <property type="component" value="Unplaced"/>
</dbReference>
<accession>A0A6J3LMS5</accession>
<dbReference type="GeneID" id="117243264"/>
<sequence length="151" mass="18093">MKKGKKLKKKKAARSARRTKTNSRIKALQRRRKKCEEGVTRRGGTRWPHLNHHCTRMASFIRKFKVRSREAVLRSIPFVRSIILYNRRLLFPFESTSVDSDMRDEVWWKIMFDQVYDRNDGRQRRGLFNGTYEKESAHPRILSDGHYNGRL</sequence>
<dbReference type="AlphaFoldDB" id="A0A6J3LMS5"/>
<name>A0A6J3LMS5_9HYME</name>
<proteinExistence type="predicted"/>